<feature type="region of interest" description="Disordered" evidence="1">
    <location>
        <begin position="1"/>
        <end position="36"/>
    </location>
</feature>
<evidence type="ECO:0000313" key="2">
    <source>
        <dbReference type="EnsemblPlants" id="KQL17216"/>
    </source>
</evidence>
<feature type="compositionally biased region" description="Polar residues" evidence="1">
    <location>
        <begin position="1"/>
        <end position="11"/>
    </location>
</feature>
<dbReference type="Gramene" id="KQL17216">
    <property type="protein sequence ID" value="KQL17216"/>
    <property type="gene ID" value="SETIT_025781mg"/>
</dbReference>
<protein>
    <submittedName>
        <fullName evidence="2">Uncharacterized protein</fullName>
    </submittedName>
</protein>
<sequence length="36" mass="4008">MTGSLLTLSRTPSRHRKPKAKEPKSSAIVFNDHQTS</sequence>
<dbReference type="HOGENOM" id="CLU_3360577_0_0_1"/>
<accession>K3ZGS9</accession>
<name>K3ZGS9_SETIT</name>
<dbReference type="EMBL" id="AGNK02002123">
    <property type="status" value="NOT_ANNOTATED_CDS"/>
    <property type="molecule type" value="Genomic_DNA"/>
</dbReference>
<proteinExistence type="predicted"/>
<evidence type="ECO:0000313" key="3">
    <source>
        <dbReference type="Proteomes" id="UP000004995"/>
    </source>
</evidence>
<reference evidence="2" key="2">
    <citation type="submission" date="2018-08" db="UniProtKB">
        <authorList>
            <consortium name="EnsemblPlants"/>
        </authorList>
    </citation>
    <scope>IDENTIFICATION</scope>
    <source>
        <strain evidence="2">Yugu1</strain>
    </source>
</reference>
<evidence type="ECO:0000256" key="1">
    <source>
        <dbReference type="SAM" id="MobiDB-lite"/>
    </source>
</evidence>
<keyword evidence="3" id="KW-1185">Reference proteome</keyword>
<dbReference type="EnsemblPlants" id="KQL17216">
    <property type="protein sequence ID" value="KQL17216"/>
    <property type="gene ID" value="SETIT_025781mg"/>
</dbReference>
<organism evidence="2 3">
    <name type="scientific">Setaria italica</name>
    <name type="common">Foxtail millet</name>
    <name type="synonym">Panicum italicum</name>
    <dbReference type="NCBI Taxonomy" id="4555"/>
    <lineage>
        <taxon>Eukaryota</taxon>
        <taxon>Viridiplantae</taxon>
        <taxon>Streptophyta</taxon>
        <taxon>Embryophyta</taxon>
        <taxon>Tracheophyta</taxon>
        <taxon>Spermatophyta</taxon>
        <taxon>Magnoliopsida</taxon>
        <taxon>Liliopsida</taxon>
        <taxon>Poales</taxon>
        <taxon>Poaceae</taxon>
        <taxon>PACMAD clade</taxon>
        <taxon>Panicoideae</taxon>
        <taxon>Panicodae</taxon>
        <taxon>Paniceae</taxon>
        <taxon>Cenchrinae</taxon>
        <taxon>Setaria</taxon>
    </lineage>
</organism>
<dbReference type="Proteomes" id="UP000004995">
    <property type="component" value="Unassembled WGS sequence"/>
</dbReference>
<reference evidence="3" key="1">
    <citation type="journal article" date="2012" name="Nat. Biotechnol.">
        <title>Reference genome sequence of the model plant Setaria.</title>
        <authorList>
            <person name="Bennetzen J.L."/>
            <person name="Schmutz J."/>
            <person name="Wang H."/>
            <person name="Percifield R."/>
            <person name="Hawkins J."/>
            <person name="Pontaroli A.C."/>
            <person name="Estep M."/>
            <person name="Feng L."/>
            <person name="Vaughn J.N."/>
            <person name="Grimwood J."/>
            <person name="Jenkins J."/>
            <person name="Barry K."/>
            <person name="Lindquist E."/>
            <person name="Hellsten U."/>
            <person name="Deshpande S."/>
            <person name="Wang X."/>
            <person name="Wu X."/>
            <person name="Mitros T."/>
            <person name="Triplett J."/>
            <person name="Yang X."/>
            <person name="Ye C.Y."/>
            <person name="Mauro-Herrera M."/>
            <person name="Wang L."/>
            <person name="Li P."/>
            <person name="Sharma M."/>
            <person name="Sharma R."/>
            <person name="Ronald P.C."/>
            <person name="Panaud O."/>
            <person name="Kellogg E.A."/>
            <person name="Brutnell T.P."/>
            <person name="Doust A.N."/>
            <person name="Tuskan G.A."/>
            <person name="Rokhsar D."/>
            <person name="Devos K.M."/>
        </authorList>
    </citation>
    <scope>NUCLEOTIDE SEQUENCE [LARGE SCALE GENOMIC DNA]</scope>
    <source>
        <strain evidence="3">cv. Yugu1</strain>
    </source>
</reference>
<dbReference type="AlphaFoldDB" id="K3ZGS9"/>
<dbReference type="InParanoid" id="K3ZGS9"/>